<dbReference type="PANTHER" id="PTHR12714">
    <property type="entry name" value="PROTEIN-S ISOPRENYLCYSTEINE O-METHYLTRANSFERASE"/>
    <property type="match status" value="1"/>
</dbReference>
<reference evidence="6" key="1">
    <citation type="submission" date="2023-03" db="EMBL/GenBank/DDBJ databases">
        <title>Massive genome expansion in bonnet fungi (Mycena s.s.) driven by repeated elements and novel gene families across ecological guilds.</title>
        <authorList>
            <consortium name="Lawrence Berkeley National Laboratory"/>
            <person name="Harder C.B."/>
            <person name="Miyauchi S."/>
            <person name="Viragh M."/>
            <person name="Kuo A."/>
            <person name="Thoen E."/>
            <person name="Andreopoulos B."/>
            <person name="Lu D."/>
            <person name="Skrede I."/>
            <person name="Drula E."/>
            <person name="Henrissat B."/>
            <person name="Morin E."/>
            <person name="Kohler A."/>
            <person name="Barry K."/>
            <person name="LaButti K."/>
            <person name="Morin E."/>
            <person name="Salamov A."/>
            <person name="Lipzen A."/>
            <person name="Mereny Z."/>
            <person name="Hegedus B."/>
            <person name="Baldrian P."/>
            <person name="Stursova M."/>
            <person name="Weitz H."/>
            <person name="Taylor A."/>
            <person name="Grigoriev I.V."/>
            <person name="Nagy L.G."/>
            <person name="Martin F."/>
            <person name="Kauserud H."/>
        </authorList>
    </citation>
    <scope>NUCLEOTIDE SEQUENCE</scope>
    <source>
        <strain evidence="6">CBHHK173m</strain>
    </source>
</reference>
<feature type="non-terminal residue" evidence="6">
    <location>
        <position position="1"/>
    </location>
</feature>
<sequence length="155" mass="17665">LCPHPSSNVHMLKGMSISFTLGVCAMILAALLRGWCFITLGRLFTYRVTVVSNHVLVTDGPYAYVRHPSYTGVFLMLGSAGFTYMFSHGNYVTECGIGLTPWKWIGYYWMIASAYSLVSLRQRGKVEDHLMRATFGQEWVRYREKVPFSFVPYIV</sequence>
<comment type="caution">
    <text evidence="6">The sequence shown here is derived from an EMBL/GenBank/DDBJ whole genome shotgun (WGS) entry which is preliminary data.</text>
</comment>
<dbReference type="InterPro" id="IPR007269">
    <property type="entry name" value="ICMT_MeTrfase"/>
</dbReference>
<evidence type="ECO:0000313" key="7">
    <source>
        <dbReference type="Proteomes" id="UP001222325"/>
    </source>
</evidence>
<evidence type="ECO:0000313" key="6">
    <source>
        <dbReference type="EMBL" id="KAJ7097292.1"/>
    </source>
</evidence>
<comment type="similarity">
    <text evidence="5">Belongs to the class VI-like SAM-binding methyltransferase superfamily. Isoprenylcysteine carboxyl methyltransferase family.</text>
</comment>
<keyword evidence="5" id="KW-0949">S-adenosyl-L-methionine</keyword>
<dbReference type="PANTHER" id="PTHR12714:SF9">
    <property type="entry name" value="PROTEIN-S-ISOPRENYLCYSTEINE O-METHYLTRANSFERASE"/>
    <property type="match status" value="1"/>
</dbReference>
<proteinExistence type="inferred from homology"/>
<dbReference type="GO" id="GO:0005789">
    <property type="term" value="C:endoplasmic reticulum membrane"/>
    <property type="evidence" value="ECO:0007669"/>
    <property type="project" value="UniProtKB-SubCell"/>
</dbReference>
<dbReference type="Gene3D" id="1.20.120.1630">
    <property type="match status" value="1"/>
</dbReference>
<feature type="transmembrane region" description="Helical" evidence="5">
    <location>
        <begin position="15"/>
        <end position="38"/>
    </location>
</feature>
<dbReference type="GO" id="GO:0004671">
    <property type="term" value="F:protein C-terminal S-isoprenylcysteine carboxyl O-methyltransferase activity"/>
    <property type="evidence" value="ECO:0007669"/>
    <property type="project" value="UniProtKB-EC"/>
</dbReference>
<comment type="caution">
    <text evidence="5">Lacks conserved residue(s) required for the propagation of feature annotation.</text>
</comment>
<keyword evidence="5" id="KW-0256">Endoplasmic reticulum</keyword>
<keyword evidence="7" id="KW-1185">Reference proteome</keyword>
<organism evidence="6 7">
    <name type="scientific">Mycena belliarum</name>
    <dbReference type="NCBI Taxonomy" id="1033014"/>
    <lineage>
        <taxon>Eukaryota</taxon>
        <taxon>Fungi</taxon>
        <taxon>Dikarya</taxon>
        <taxon>Basidiomycota</taxon>
        <taxon>Agaricomycotina</taxon>
        <taxon>Agaricomycetes</taxon>
        <taxon>Agaricomycetidae</taxon>
        <taxon>Agaricales</taxon>
        <taxon>Marasmiineae</taxon>
        <taxon>Mycenaceae</taxon>
        <taxon>Mycena</taxon>
    </lineage>
</organism>
<dbReference type="AlphaFoldDB" id="A0AAD6XSZ1"/>
<keyword evidence="5" id="KW-0489">Methyltransferase</keyword>
<evidence type="ECO:0000256" key="3">
    <source>
        <dbReference type="ARBA" id="ARBA00022989"/>
    </source>
</evidence>
<feature type="transmembrane region" description="Helical" evidence="5">
    <location>
        <begin position="104"/>
        <end position="122"/>
    </location>
</feature>
<keyword evidence="3 5" id="KW-1133">Transmembrane helix</keyword>
<comment type="catalytic activity">
    <reaction evidence="5">
        <text>[protein]-C-terminal S-[(2E,6E)-farnesyl]-L-cysteine + S-adenosyl-L-methionine = [protein]-C-terminal S-[(2E,6E)-farnesyl]-L-cysteine methyl ester + S-adenosyl-L-homocysteine</text>
        <dbReference type="Rhea" id="RHEA:21672"/>
        <dbReference type="Rhea" id="RHEA-COMP:12125"/>
        <dbReference type="Rhea" id="RHEA-COMP:12126"/>
        <dbReference type="ChEBI" id="CHEBI:57856"/>
        <dbReference type="ChEBI" id="CHEBI:59789"/>
        <dbReference type="ChEBI" id="CHEBI:90510"/>
        <dbReference type="ChEBI" id="CHEBI:90511"/>
        <dbReference type="EC" id="2.1.1.100"/>
    </reaction>
</comment>
<dbReference type="EC" id="2.1.1.100" evidence="5"/>
<keyword evidence="2 5" id="KW-0812">Transmembrane</keyword>
<dbReference type="EMBL" id="JARJCN010000010">
    <property type="protein sequence ID" value="KAJ7097292.1"/>
    <property type="molecule type" value="Genomic_DNA"/>
</dbReference>
<comment type="subcellular location">
    <subcellularLocation>
        <location evidence="5">Endoplasmic reticulum membrane</location>
        <topology evidence="5">Multi-pass membrane protein</topology>
    </subcellularLocation>
    <subcellularLocation>
        <location evidence="1">Membrane</location>
        <topology evidence="1">Multi-pass membrane protein</topology>
    </subcellularLocation>
</comment>
<keyword evidence="5" id="KW-0808">Transferase</keyword>
<accession>A0AAD6XSZ1</accession>
<keyword evidence="4 5" id="KW-0472">Membrane</keyword>
<dbReference type="Pfam" id="PF04140">
    <property type="entry name" value="ICMT"/>
    <property type="match status" value="1"/>
</dbReference>
<evidence type="ECO:0000256" key="5">
    <source>
        <dbReference type="RuleBase" id="RU362022"/>
    </source>
</evidence>
<dbReference type="Proteomes" id="UP001222325">
    <property type="component" value="Unassembled WGS sequence"/>
</dbReference>
<name>A0AAD6XSZ1_9AGAR</name>
<gene>
    <name evidence="6" type="ORF">B0H15DRAFT_764295</name>
</gene>
<dbReference type="GO" id="GO:0032259">
    <property type="term" value="P:methylation"/>
    <property type="evidence" value="ECO:0007669"/>
    <property type="project" value="UniProtKB-KW"/>
</dbReference>
<evidence type="ECO:0000256" key="2">
    <source>
        <dbReference type="ARBA" id="ARBA00022692"/>
    </source>
</evidence>
<feature type="transmembrane region" description="Helical" evidence="5">
    <location>
        <begin position="73"/>
        <end position="92"/>
    </location>
</feature>
<evidence type="ECO:0000256" key="4">
    <source>
        <dbReference type="ARBA" id="ARBA00023136"/>
    </source>
</evidence>
<protein>
    <recommendedName>
        <fullName evidence="5">Protein-S-isoprenylcysteine O-methyltransferase</fullName>
        <ecNumber evidence="5">2.1.1.100</ecNumber>
    </recommendedName>
</protein>
<feature type="non-terminal residue" evidence="6">
    <location>
        <position position="155"/>
    </location>
</feature>
<evidence type="ECO:0000256" key="1">
    <source>
        <dbReference type="ARBA" id="ARBA00004141"/>
    </source>
</evidence>